<evidence type="ECO:0000256" key="2">
    <source>
        <dbReference type="ARBA" id="ARBA00004787"/>
    </source>
</evidence>
<dbReference type="InterPro" id="IPR050088">
    <property type="entry name" value="IspD/TarI_cytidylyltransf_bact"/>
</dbReference>
<organism evidence="8 9">
    <name type="scientific">Thioflexithrix psekupsensis</name>
    <dbReference type="NCBI Taxonomy" id="1570016"/>
    <lineage>
        <taxon>Bacteria</taxon>
        <taxon>Pseudomonadati</taxon>
        <taxon>Pseudomonadota</taxon>
        <taxon>Gammaproteobacteria</taxon>
        <taxon>Thiotrichales</taxon>
        <taxon>Thioflexithrix</taxon>
    </lineage>
</organism>
<protein>
    <recommendedName>
        <fullName evidence="7">2-C-methyl-D-erythritol 4-phosphate cytidylyltransferase</fullName>
        <ecNumber evidence="7">2.7.7.60</ecNumber>
    </recommendedName>
    <alternativeName>
        <fullName evidence="7">4-diphosphocytidyl-2C-methyl-D-erythritol synthase</fullName>
    </alternativeName>
    <alternativeName>
        <fullName evidence="7">MEP cytidylyltransferase</fullName>
        <shortName evidence="7">MCT</shortName>
    </alternativeName>
</protein>
<dbReference type="InterPro" id="IPR034683">
    <property type="entry name" value="IspD/TarI"/>
</dbReference>
<dbReference type="CDD" id="cd02516">
    <property type="entry name" value="CDP-ME_synthetase"/>
    <property type="match status" value="1"/>
</dbReference>
<feature type="site" description="Positions MEP for the nucleophilic attack" evidence="7">
    <location>
        <position position="220"/>
    </location>
</feature>
<evidence type="ECO:0000256" key="1">
    <source>
        <dbReference type="ARBA" id="ARBA00001282"/>
    </source>
</evidence>
<dbReference type="SUPFAM" id="SSF53448">
    <property type="entry name" value="Nucleotide-diphospho-sugar transferases"/>
    <property type="match status" value="1"/>
</dbReference>
<keyword evidence="6 7" id="KW-0414">Isoprene biosynthesis</keyword>
<dbReference type="PANTHER" id="PTHR32125:SF4">
    <property type="entry name" value="2-C-METHYL-D-ERYTHRITOL 4-PHOSPHATE CYTIDYLYLTRANSFERASE, CHLOROPLASTIC"/>
    <property type="match status" value="1"/>
</dbReference>
<dbReference type="Gene3D" id="3.90.550.10">
    <property type="entry name" value="Spore Coat Polysaccharide Biosynthesis Protein SpsA, Chain A"/>
    <property type="match status" value="1"/>
</dbReference>
<feature type="site" description="Transition state stabilizer" evidence="7">
    <location>
        <position position="25"/>
    </location>
</feature>
<comment type="similarity">
    <text evidence="3 7">Belongs to the IspD/TarI cytidylyltransferase family. IspD subfamily.</text>
</comment>
<name>A0A251X8C0_9GAMM</name>
<comment type="pathway">
    <text evidence="2 7">Isoprenoid biosynthesis; isopentenyl diphosphate biosynthesis via DXP pathway; isopentenyl diphosphate from 1-deoxy-D-xylulose 5-phosphate: step 2/6.</text>
</comment>
<gene>
    <name evidence="7" type="primary">ispD</name>
    <name evidence="8" type="ORF">TPSD3_06755</name>
</gene>
<dbReference type="GO" id="GO:0050518">
    <property type="term" value="F:2-C-methyl-D-erythritol 4-phosphate cytidylyltransferase activity"/>
    <property type="evidence" value="ECO:0007669"/>
    <property type="project" value="UniProtKB-UniRule"/>
</dbReference>
<evidence type="ECO:0000313" key="9">
    <source>
        <dbReference type="Proteomes" id="UP000194798"/>
    </source>
</evidence>
<dbReference type="EC" id="2.7.7.60" evidence="7"/>
<evidence type="ECO:0000256" key="6">
    <source>
        <dbReference type="ARBA" id="ARBA00023229"/>
    </source>
</evidence>
<dbReference type="OrthoDB" id="9806837at2"/>
<reference evidence="8 9" key="1">
    <citation type="submission" date="2016-12" db="EMBL/GenBank/DDBJ databases">
        <title>Thioflexothrix psekupsii D3 genome sequencing and assembly.</title>
        <authorList>
            <person name="Fomenkov A."/>
            <person name="Vincze T."/>
            <person name="Grabovich M."/>
            <person name="Anton B.P."/>
            <person name="Dubinina G."/>
            <person name="Orlova M."/>
            <person name="Belousova E."/>
            <person name="Roberts R.J."/>
        </authorList>
    </citation>
    <scope>NUCLEOTIDE SEQUENCE [LARGE SCALE GENOMIC DNA]</scope>
    <source>
        <strain evidence="8">D3</strain>
    </source>
</reference>
<feature type="site" description="Transition state stabilizer" evidence="7">
    <location>
        <position position="32"/>
    </location>
</feature>
<proteinExistence type="inferred from homology"/>
<dbReference type="AlphaFoldDB" id="A0A251X8C0"/>
<evidence type="ECO:0000256" key="4">
    <source>
        <dbReference type="ARBA" id="ARBA00022679"/>
    </source>
</evidence>
<dbReference type="EMBL" id="MSLT01000012">
    <property type="protein sequence ID" value="OUD14034.1"/>
    <property type="molecule type" value="Genomic_DNA"/>
</dbReference>
<keyword evidence="5 7" id="KW-0548">Nucleotidyltransferase</keyword>
<dbReference type="HAMAP" id="MF_00108">
    <property type="entry name" value="IspD"/>
    <property type="match status" value="1"/>
</dbReference>
<keyword evidence="4 7" id="KW-0808">Transferase</keyword>
<evidence type="ECO:0000256" key="3">
    <source>
        <dbReference type="ARBA" id="ARBA00009789"/>
    </source>
</evidence>
<sequence>MRSFIKLSNNLNYWAVVPAAGVGQRMGSACPKQYLSLLGKPILQHTLEKLLQTNVQGVVVSLAAEDNYWSQLPTLPRVWTAPGGTERSDSVRHALEKLLTFPEVKPNDWVLVHDAARPCVRVSDIQNLMQTVADYPIGGLLANPVRDTMKRADTQNCVTETVSRQQLWHALTPQMFRLQLLYDALTTAAIQGYPVTDESQAIELMGYSPVLVSSHPDNIKITHPDDLALAALFLQQQNNV</sequence>
<comment type="function">
    <text evidence="7">Catalyzes the formation of 4-diphosphocytidyl-2-C-methyl-D-erythritol from CTP and 2-C-methyl-D-erythritol 4-phosphate (MEP).</text>
</comment>
<dbReference type="Proteomes" id="UP000194798">
    <property type="component" value="Unassembled WGS sequence"/>
</dbReference>
<dbReference type="InterPro" id="IPR001228">
    <property type="entry name" value="IspD"/>
</dbReference>
<dbReference type="Pfam" id="PF01128">
    <property type="entry name" value="IspD"/>
    <property type="match status" value="1"/>
</dbReference>
<dbReference type="FunFam" id="3.90.550.10:FF:000003">
    <property type="entry name" value="2-C-methyl-D-erythritol 4-phosphate cytidylyltransferase"/>
    <property type="match status" value="1"/>
</dbReference>
<evidence type="ECO:0000256" key="5">
    <source>
        <dbReference type="ARBA" id="ARBA00022695"/>
    </source>
</evidence>
<dbReference type="PANTHER" id="PTHR32125">
    <property type="entry name" value="2-C-METHYL-D-ERYTHRITOL 4-PHOSPHATE CYTIDYLYLTRANSFERASE, CHLOROPLASTIC"/>
    <property type="match status" value="1"/>
</dbReference>
<dbReference type="NCBIfam" id="TIGR00453">
    <property type="entry name" value="ispD"/>
    <property type="match status" value="1"/>
</dbReference>
<dbReference type="InterPro" id="IPR029044">
    <property type="entry name" value="Nucleotide-diphossugar_trans"/>
</dbReference>
<comment type="catalytic activity">
    <reaction evidence="1 7">
        <text>2-C-methyl-D-erythritol 4-phosphate + CTP + H(+) = 4-CDP-2-C-methyl-D-erythritol + diphosphate</text>
        <dbReference type="Rhea" id="RHEA:13429"/>
        <dbReference type="ChEBI" id="CHEBI:15378"/>
        <dbReference type="ChEBI" id="CHEBI:33019"/>
        <dbReference type="ChEBI" id="CHEBI:37563"/>
        <dbReference type="ChEBI" id="CHEBI:57823"/>
        <dbReference type="ChEBI" id="CHEBI:58262"/>
        <dbReference type="EC" id="2.7.7.60"/>
    </reaction>
</comment>
<accession>A0A251X8C0</accession>
<dbReference type="UniPathway" id="UPA00056">
    <property type="reaction ID" value="UER00093"/>
</dbReference>
<dbReference type="InterPro" id="IPR018294">
    <property type="entry name" value="ISPD_synthase_CS"/>
</dbReference>
<dbReference type="GO" id="GO:0019288">
    <property type="term" value="P:isopentenyl diphosphate biosynthetic process, methylerythritol 4-phosphate pathway"/>
    <property type="evidence" value="ECO:0007669"/>
    <property type="project" value="UniProtKB-UniRule"/>
</dbReference>
<keyword evidence="9" id="KW-1185">Reference proteome</keyword>
<dbReference type="PROSITE" id="PS01295">
    <property type="entry name" value="ISPD"/>
    <property type="match status" value="1"/>
</dbReference>
<evidence type="ECO:0000313" key="8">
    <source>
        <dbReference type="EMBL" id="OUD14034.1"/>
    </source>
</evidence>
<evidence type="ECO:0000256" key="7">
    <source>
        <dbReference type="HAMAP-Rule" id="MF_00108"/>
    </source>
</evidence>
<comment type="caution">
    <text evidence="8">The sequence shown here is derived from an EMBL/GenBank/DDBJ whole genome shotgun (WGS) entry which is preliminary data.</text>
</comment>
<feature type="site" description="Positions MEP for the nucleophilic attack" evidence="7">
    <location>
        <position position="164"/>
    </location>
</feature>